<dbReference type="Gene3D" id="3.30.1360.200">
    <property type="match status" value="1"/>
</dbReference>
<dbReference type="Gene3D" id="1.20.1640.10">
    <property type="entry name" value="Multidrug efflux transporter AcrB transmembrane domain"/>
    <property type="match status" value="1"/>
</dbReference>
<keyword evidence="7 9" id="KW-0811">Translocation</keyword>
<dbReference type="InterPro" id="IPR024912">
    <property type="entry name" value="SecD_arc"/>
</dbReference>
<proteinExistence type="inferred from homology"/>
<evidence type="ECO:0000256" key="2">
    <source>
        <dbReference type="ARBA" id="ARBA00022448"/>
    </source>
</evidence>
<dbReference type="eggNOG" id="arCOG03055">
    <property type="taxonomic scope" value="Archaea"/>
</dbReference>
<keyword evidence="5 9" id="KW-0653">Protein transport</keyword>
<evidence type="ECO:0000256" key="9">
    <source>
        <dbReference type="HAMAP-Rule" id="MF_01463"/>
    </source>
</evidence>
<keyword evidence="12" id="KW-1185">Reference proteome</keyword>
<dbReference type="RefSeq" id="WP_007691204.1">
    <property type="nucleotide sequence ID" value="NZ_AJRK01000393.1"/>
</dbReference>
<dbReference type="PANTHER" id="PTHR30081:SF1">
    <property type="entry name" value="PROTEIN TRANSLOCASE SUBUNIT SECD"/>
    <property type="match status" value="1"/>
</dbReference>
<dbReference type="PATRIC" id="fig|1132509.6.peg.966"/>
<evidence type="ECO:0000256" key="4">
    <source>
        <dbReference type="ARBA" id="ARBA00022692"/>
    </source>
</evidence>
<sequence length="545" mass="56962">MIRDNWRIVLLVVFVVVAGLALFVPGFGVDDGGNATATNATSGPTNLQFGLELSGGTRIRAPLVGLTAENVNVPPNQQANLTGSVAEDLGVSPTDVQVRVGNESATVEVFSENVSQGQFASALQRAGYNTTRDDIRTGVTEETDESAVEVLENKISESGLTGGTVQTVSSGDQSYIQIEVPNQNRSEVRDLVADQGQVQTVAYFTVEGNRTPSYCEGPVGGNGSGGGGGEGGANTCNVTVLQSQDGFQSVGTVQRDQQGQPIVPVTLTEQAARPFTQAMQRYGFADAANASSRQGQVRTCNFETGGGGHCLLTVRDGEVVYAASVTQGLARQFATGSFVNDPGYQTSAGNASEAQNLQVDLQAGALPAPLNFDQGTSQYILPSVAQRFKGLSLVTGLVAVLAVAGVVFVRYRELRVAIPMVITALAEVFILLGFSSAVGLALDLSHIAGFIAVIGTGVDDLVIIADEILQSEVKTGRVFQSRFRRAFWVIGAAAATTIIAMSPLAVLSLGDLRGFAIVTIVGVLIGVLITRPAYGNVLRRLLTDT</sequence>
<dbReference type="GO" id="GO:0065002">
    <property type="term" value="P:intracellular protein transmembrane transport"/>
    <property type="evidence" value="ECO:0007669"/>
    <property type="project" value="UniProtKB-UniRule"/>
</dbReference>
<feature type="domain" description="Protein export membrane protein SecD/SecF C-terminal" evidence="10">
    <location>
        <begin position="376"/>
        <end position="528"/>
    </location>
</feature>
<comment type="subunit">
    <text evidence="9">Part of the protein translocation apparatus. Forms a complex with SecF.</text>
</comment>
<dbReference type="Pfam" id="PF02355">
    <property type="entry name" value="SecD_SecF_C"/>
    <property type="match status" value="1"/>
</dbReference>
<evidence type="ECO:0000256" key="1">
    <source>
        <dbReference type="ARBA" id="ARBA00004651"/>
    </source>
</evidence>
<comment type="function">
    <text evidence="9">Involved in protein export.</text>
</comment>
<gene>
    <name evidence="9 11" type="primary">secD</name>
    <name evidence="11" type="ORF">C447_04151</name>
</gene>
<comment type="subcellular location">
    <subcellularLocation>
        <location evidence="1 9">Cell membrane</location>
        <topology evidence="1 9">Multi-pass membrane protein</topology>
    </subcellularLocation>
</comment>
<name>M0M4E5_9EURY</name>
<keyword evidence="3 9" id="KW-1003">Cell membrane</keyword>
<feature type="transmembrane region" description="Helical" evidence="9">
    <location>
        <begin position="447"/>
        <end position="465"/>
    </location>
</feature>
<feature type="transmembrane region" description="Helical" evidence="9">
    <location>
        <begin position="390"/>
        <end position="409"/>
    </location>
</feature>
<accession>M0M4E5</accession>
<keyword evidence="4 9" id="KW-0812">Transmembrane</keyword>
<keyword evidence="2 9" id="KW-0813">Transport</keyword>
<dbReference type="PANTHER" id="PTHR30081">
    <property type="entry name" value="PROTEIN-EXPORT MEMBRANE PROTEIN SEC"/>
    <property type="match status" value="1"/>
</dbReference>
<comment type="caution">
    <text evidence="9">Lacks conserved residue(s) required for the propagation of feature annotation.</text>
</comment>
<dbReference type="OrthoDB" id="146638at2157"/>
<dbReference type="InterPro" id="IPR048634">
    <property type="entry name" value="SecD_SecF_C"/>
</dbReference>
<feature type="transmembrane region" description="Helical" evidence="9">
    <location>
        <begin position="416"/>
        <end position="441"/>
    </location>
</feature>
<evidence type="ECO:0000256" key="6">
    <source>
        <dbReference type="ARBA" id="ARBA00022989"/>
    </source>
</evidence>
<evidence type="ECO:0000313" key="12">
    <source>
        <dbReference type="Proteomes" id="UP000011566"/>
    </source>
</evidence>
<dbReference type="AlphaFoldDB" id="M0M4E5"/>
<evidence type="ECO:0000256" key="8">
    <source>
        <dbReference type="ARBA" id="ARBA00023136"/>
    </source>
</evidence>
<dbReference type="GO" id="GO:0005886">
    <property type="term" value="C:plasma membrane"/>
    <property type="evidence" value="ECO:0007669"/>
    <property type="project" value="UniProtKB-SubCell"/>
</dbReference>
<keyword evidence="8 9" id="KW-0472">Membrane</keyword>
<keyword evidence="6 9" id="KW-1133">Transmembrane helix</keyword>
<dbReference type="SUPFAM" id="SSF82866">
    <property type="entry name" value="Multidrug efflux transporter AcrB transmembrane domain"/>
    <property type="match status" value="1"/>
</dbReference>
<evidence type="ECO:0000259" key="10">
    <source>
        <dbReference type="Pfam" id="PF02355"/>
    </source>
</evidence>
<dbReference type="EMBL" id="AOMB01000010">
    <property type="protein sequence ID" value="EMA40682.1"/>
    <property type="molecule type" value="Genomic_DNA"/>
</dbReference>
<feature type="transmembrane region" description="Helical" evidence="9">
    <location>
        <begin position="486"/>
        <end position="506"/>
    </location>
</feature>
<dbReference type="NCBIfam" id="NF006215">
    <property type="entry name" value="PRK08343.1-1"/>
    <property type="match status" value="1"/>
</dbReference>
<evidence type="ECO:0000313" key="11">
    <source>
        <dbReference type="EMBL" id="EMA40682.1"/>
    </source>
</evidence>
<evidence type="ECO:0000256" key="7">
    <source>
        <dbReference type="ARBA" id="ARBA00023010"/>
    </source>
</evidence>
<feature type="transmembrane region" description="Helical" evidence="9">
    <location>
        <begin position="512"/>
        <end position="530"/>
    </location>
</feature>
<dbReference type="Gene3D" id="3.30.70.3400">
    <property type="match status" value="1"/>
</dbReference>
<protein>
    <recommendedName>
        <fullName evidence="9">Protein-export membrane protein SecD</fullName>
    </recommendedName>
</protein>
<dbReference type="GO" id="GO:0006605">
    <property type="term" value="P:protein targeting"/>
    <property type="evidence" value="ECO:0007669"/>
    <property type="project" value="UniProtKB-UniRule"/>
</dbReference>
<dbReference type="HAMAP" id="MF_01463_A">
    <property type="entry name" value="SecD_A"/>
    <property type="match status" value="1"/>
</dbReference>
<organism evidence="11 12">
    <name type="scientific">Halococcus hamelinensis 100A6</name>
    <dbReference type="NCBI Taxonomy" id="1132509"/>
    <lineage>
        <taxon>Archaea</taxon>
        <taxon>Methanobacteriati</taxon>
        <taxon>Methanobacteriota</taxon>
        <taxon>Stenosarchaea group</taxon>
        <taxon>Halobacteria</taxon>
        <taxon>Halobacteriales</taxon>
        <taxon>Halococcaceae</taxon>
        <taxon>Halococcus</taxon>
    </lineage>
</organism>
<dbReference type="Proteomes" id="UP000011566">
    <property type="component" value="Unassembled WGS sequence"/>
</dbReference>
<comment type="similarity">
    <text evidence="9">Belongs to the SecD/SecF family. SecD subfamily.</text>
</comment>
<evidence type="ECO:0000256" key="3">
    <source>
        <dbReference type="ARBA" id="ARBA00022475"/>
    </source>
</evidence>
<dbReference type="InterPro" id="IPR022813">
    <property type="entry name" value="SecD/SecF_arch_bac"/>
</dbReference>
<reference evidence="11 12" key="1">
    <citation type="journal article" date="2014" name="PLoS Genet.">
        <title>Phylogenetically driven sequencing of extremely halophilic archaea reveals strategies for static and dynamic osmo-response.</title>
        <authorList>
            <person name="Becker E.A."/>
            <person name="Seitzer P.M."/>
            <person name="Tritt A."/>
            <person name="Larsen D."/>
            <person name="Krusor M."/>
            <person name="Yao A.I."/>
            <person name="Wu D."/>
            <person name="Madern D."/>
            <person name="Eisen J.A."/>
            <person name="Darling A.E."/>
            <person name="Facciotti M.T."/>
        </authorList>
    </citation>
    <scope>NUCLEOTIDE SEQUENCE [LARGE SCALE GENOMIC DNA]</scope>
    <source>
        <strain evidence="11 12">100A6</strain>
    </source>
</reference>
<evidence type="ECO:0000256" key="5">
    <source>
        <dbReference type="ARBA" id="ARBA00022927"/>
    </source>
</evidence>
<comment type="caution">
    <text evidence="11">The sequence shown here is derived from an EMBL/GenBank/DDBJ whole genome shotgun (WGS) entry which is preliminary data.</text>
</comment>